<keyword evidence="4 10" id="KW-1003">Cell membrane</keyword>
<proteinExistence type="inferred from homology"/>
<name>A0ABS1K1A4_9MICC</name>
<keyword evidence="6 10" id="KW-1278">Translocase</keyword>
<accession>A0ABS1K1A4</accession>
<dbReference type="InterPro" id="IPR021050">
    <property type="entry name" value="Cyt_c_oxidase_su4_actinobac"/>
</dbReference>
<keyword evidence="7 11" id="KW-1133">Transmembrane helix</keyword>
<evidence type="ECO:0000256" key="7">
    <source>
        <dbReference type="ARBA" id="ARBA00022989"/>
    </source>
</evidence>
<comment type="subunit">
    <text evidence="10">Associates with subunits I, II and III to form cytochrome c oxidase.</text>
</comment>
<comment type="similarity">
    <text evidence="3 10">Belongs to the cytochrome c oxidase bacterial subunit CtaF family.</text>
</comment>
<keyword evidence="13" id="KW-1185">Reference proteome</keyword>
<evidence type="ECO:0000313" key="12">
    <source>
        <dbReference type="EMBL" id="MBL0705238.1"/>
    </source>
</evidence>
<evidence type="ECO:0000256" key="11">
    <source>
        <dbReference type="SAM" id="Phobius"/>
    </source>
</evidence>
<comment type="catalytic activity">
    <reaction evidence="9 10">
        <text>4 Fe(II)-[cytochrome c] + O2 + 8 H(+)(in) = 4 Fe(III)-[cytochrome c] + 2 H2O + 4 H(+)(out)</text>
        <dbReference type="Rhea" id="RHEA:11436"/>
        <dbReference type="Rhea" id="RHEA-COMP:10350"/>
        <dbReference type="Rhea" id="RHEA-COMP:14399"/>
        <dbReference type="ChEBI" id="CHEBI:15377"/>
        <dbReference type="ChEBI" id="CHEBI:15378"/>
        <dbReference type="ChEBI" id="CHEBI:15379"/>
        <dbReference type="ChEBI" id="CHEBI:29033"/>
        <dbReference type="ChEBI" id="CHEBI:29034"/>
        <dbReference type="EC" id="7.1.1.9"/>
    </reaction>
</comment>
<evidence type="ECO:0000256" key="6">
    <source>
        <dbReference type="ARBA" id="ARBA00022967"/>
    </source>
</evidence>
<evidence type="ECO:0000256" key="4">
    <source>
        <dbReference type="ARBA" id="ARBA00022475"/>
    </source>
</evidence>
<evidence type="ECO:0000256" key="9">
    <source>
        <dbReference type="ARBA" id="ARBA00047816"/>
    </source>
</evidence>
<feature type="transmembrane region" description="Helical" evidence="11">
    <location>
        <begin position="31"/>
        <end position="53"/>
    </location>
</feature>
<feature type="transmembrane region" description="Helical" evidence="11">
    <location>
        <begin position="7"/>
        <end position="25"/>
    </location>
</feature>
<gene>
    <name evidence="12" type="ORF">JJE72_06905</name>
</gene>
<protein>
    <recommendedName>
        <fullName evidence="10">Cytochrome c oxidase polypeptide 4</fullName>
        <ecNumber evidence="10">7.1.1.9</ecNumber>
    </recommendedName>
    <alternativeName>
        <fullName evidence="10">Cytochrome aa3 subunit 4</fullName>
    </alternativeName>
    <alternativeName>
        <fullName evidence="10">Cytochrome c oxidase polypeptide IV</fullName>
    </alternativeName>
</protein>
<evidence type="ECO:0000256" key="10">
    <source>
        <dbReference type="PIRNR" id="PIRNR017385"/>
    </source>
</evidence>
<feature type="transmembrane region" description="Helical" evidence="11">
    <location>
        <begin position="105"/>
        <end position="124"/>
    </location>
</feature>
<dbReference type="RefSeq" id="WP_189691999.1">
    <property type="nucleotide sequence ID" value="NZ_BNCM01000001.1"/>
</dbReference>
<evidence type="ECO:0000256" key="8">
    <source>
        <dbReference type="ARBA" id="ARBA00023136"/>
    </source>
</evidence>
<evidence type="ECO:0000256" key="5">
    <source>
        <dbReference type="ARBA" id="ARBA00022692"/>
    </source>
</evidence>
<dbReference type="PIRSF" id="PIRSF017385">
    <property type="entry name" value="CtaF"/>
    <property type="match status" value="1"/>
</dbReference>
<organism evidence="12 13">
    <name type="scientific">Sinomonas cellulolyticus</name>
    <dbReference type="NCBI Taxonomy" id="2801916"/>
    <lineage>
        <taxon>Bacteria</taxon>
        <taxon>Bacillati</taxon>
        <taxon>Actinomycetota</taxon>
        <taxon>Actinomycetes</taxon>
        <taxon>Micrococcales</taxon>
        <taxon>Micrococcaceae</taxon>
        <taxon>Sinomonas</taxon>
    </lineage>
</organism>
<dbReference type="EC" id="7.1.1.9" evidence="10"/>
<dbReference type="Pfam" id="PF12270">
    <property type="entry name" value="Cyt_c_ox_IV"/>
    <property type="match status" value="1"/>
</dbReference>
<keyword evidence="8 10" id="KW-0472">Membrane</keyword>
<evidence type="ECO:0000313" key="13">
    <source>
        <dbReference type="Proteomes" id="UP000639051"/>
    </source>
</evidence>
<dbReference type="EMBL" id="JAERRC010000020">
    <property type="protein sequence ID" value="MBL0705238.1"/>
    <property type="molecule type" value="Genomic_DNA"/>
</dbReference>
<reference evidence="12 13" key="1">
    <citation type="submission" date="2021-01" db="EMBL/GenBank/DDBJ databases">
        <title>Genome public.</title>
        <authorList>
            <person name="Liu C."/>
            <person name="Sun Q."/>
        </authorList>
    </citation>
    <scope>NUCLEOTIDE SEQUENCE [LARGE SCALE GENOMIC DNA]</scope>
    <source>
        <strain evidence="12 13">JC656</strain>
    </source>
</reference>
<sequence length="133" mass="14753">MKIETMIFAIVGVFFLPVSIVYGFLTHWTEWVGILALLLCFGLGIMISSYLMLTGRRVGLRPEDREDAEIHEGAGEQGHFSPWSWWPLMLGASAAISFLGVAVGWWILFIGAGLALVALVGWVFEYSRGDHAH</sequence>
<evidence type="ECO:0000256" key="2">
    <source>
        <dbReference type="ARBA" id="ARBA00004651"/>
    </source>
</evidence>
<keyword evidence="5 11" id="KW-0812">Transmembrane</keyword>
<comment type="subcellular location">
    <subcellularLocation>
        <location evidence="2">Cell membrane</location>
        <topology evidence="2">Multi-pass membrane protein</topology>
    </subcellularLocation>
</comment>
<evidence type="ECO:0000256" key="1">
    <source>
        <dbReference type="ARBA" id="ARBA00002536"/>
    </source>
</evidence>
<comment type="caution">
    <text evidence="12">The sequence shown here is derived from an EMBL/GenBank/DDBJ whole genome shotgun (WGS) entry which is preliminary data.</text>
</comment>
<evidence type="ECO:0000256" key="3">
    <source>
        <dbReference type="ARBA" id="ARBA00006870"/>
    </source>
</evidence>
<dbReference type="Proteomes" id="UP000639051">
    <property type="component" value="Unassembled WGS sequence"/>
</dbReference>
<comment type="function">
    <text evidence="1 10">Part of cytochrome c oxidase, its function is unknown.</text>
</comment>